<keyword evidence="4" id="KW-0677">Repeat</keyword>
<organism evidence="8 9">
    <name type="scientific">Erpetoichthys calabaricus</name>
    <name type="common">Rope fish</name>
    <name type="synonym">Calamoichthys calabaricus</name>
    <dbReference type="NCBI Taxonomy" id="27687"/>
    <lineage>
        <taxon>Eukaryota</taxon>
        <taxon>Metazoa</taxon>
        <taxon>Chordata</taxon>
        <taxon>Craniata</taxon>
        <taxon>Vertebrata</taxon>
        <taxon>Euteleostomi</taxon>
        <taxon>Actinopterygii</taxon>
        <taxon>Polypteriformes</taxon>
        <taxon>Polypteridae</taxon>
        <taxon>Erpetoichthys</taxon>
    </lineage>
</organism>
<feature type="domain" description="NACHT" evidence="7">
    <location>
        <begin position="244"/>
        <end position="377"/>
    </location>
</feature>
<dbReference type="PROSITE" id="PS50837">
    <property type="entry name" value="NACHT"/>
    <property type="match status" value="1"/>
</dbReference>
<dbReference type="SMART" id="SM00368">
    <property type="entry name" value="LRR_RI"/>
    <property type="match status" value="5"/>
</dbReference>
<dbReference type="Pfam" id="PF05729">
    <property type="entry name" value="NACHT"/>
    <property type="match status" value="1"/>
</dbReference>
<evidence type="ECO:0000313" key="8">
    <source>
        <dbReference type="Ensembl" id="ENSECRP00000032062.1"/>
    </source>
</evidence>
<dbReference type="InterPro" id="IPR051261">
    <property type="entry name" value="NLR"/>
</dbReference>
<proteinExistence type="predicted"/>
<evidence type="ECO:0000313" key="9">
    <source>
        <dbReference type="Proteomes" id="UP000694620"/>
    </source>
</evidence>
<reference evidence="8" key="2">
    <citation type="submission" date="2025-08" db="UniProtKB">
        <authorList>
            <consortium name="Ensembl"/>
        </authorList>
    </citation>
    <scope>IDENTIFICATION</scope>
</reference>
<name>A0A8C4TL60_ERPCA</name>
<evidence type="ECO:0000259" key="7">
    <source>
        <dbReference type="PROSITE" id="PS50837"/>
    </source>
</evidence>
<dbReference type="Ensembl" id="ENSECRT00000032771.1">
    <property type="protein sequence ID" value="ENSECRP00000032062.1"/>
    <property type="gene ID" value="ENSECRG00000021731.1"/>
</dbReference>
<dbReference type="SUPFAM" id="SSF52540">
    <property type="entry name" value="P-loop containing nucleoside triphosphate hydrolases"/>
    <property type="match status" value="1"/>
</dbReference>
<dbReference type="GO" id="GO:0005737">
    <property type="term" value="C:cytoplasm"/>
    <property type="evidence" value="ECO:0007669"/>
    <property type="project" value="UniProtKB-SubCell"/>
</dbReference>
<evidence type="ECO:0000256" key="6">
    <source>
        <dbReference type="ARBA" id="ARBA00022840"/>
    </source>
</evidence>
<dbReference type="InterPro" id="IPR007111">
    <property type="entry name" value="NACHT_NTPase"/>
</dbReference>
<dbReference type="SUPFAM" id="SSF52047">
    <property type="entry name" value="RNI-like"/>
    <property type="match status" value="1"/>
</dbReference>
<dbReference type="PANTHER" id="PTHR24106">
    <property type="entry name" value="NACHT, LRR AND CARD DOMAINS-CONTAINING"/>
    <property type="match status" value="1"/>
</dbReference>
<keyword evidence="3" id="KW-0433">Leucine-rich repeat</keyword>
<keyword evidence="9" id="KW-1185">Reference proteome</keyword>
<dbReference type="InterPro" id="IPR032675">
    <property type="entry name" value="LRR_dom_sf"/>
</dbReference>
<sequence length="939" mass="107353">MDQKMQSFSLIRSNQENLLVWLSDNPSPLLRWLYDRNVFSQSLFHSLLEKTPSNSIVALLDHICHDGKRSDVFLQVLWDVQEYYCPELGAWLQDQCGLPGVKASDVANAVLPETKPGKLKRMPFFKFRHKKYTLSETAKGQSSIKGASLKYPRWRVPLSIHKKSLVRRTGNIVDHIEDSKSRTHIEIRYTDLFVTDDDPSLEIEQHEYFSLANRRARIYNHHKCQRISPSELLSPLPGQDWMPKRVKVKGIAGIGKSIAVQRLIHDWALGVSMRNFTCVFDFTFRELSLTEAPVSLAQLIMWKFDHLTEILPDLFQEPAYLLFLLDGLDEFKYKLNFNIPEKPVDVHTELPVGDLVSYLFKGSLLPESSVIITTRPSTDIPRKYCHRCSIILGFEQKQVEDYCFKYYKDPDLSKAVYRYIANNDTLFGLSFIPLYCYIICTALSEFFTRCPKDTNIDLSVPKTVSEVYLCYLYTVIRHHVLRDEECVSSSKNVVFSAVKRDLLQLSKFAYQSLMSNKILFEKADFESFGMPLQDLPTSFFSQILIQVKEEQVQMFAFFHMTIQEHLAALYSATEVGEDDLVEALDLWCGGAYQEDPCSSEFLQTSKELLDVSKLESLQMFTRFFSGLLAARLGGQLGGLAAPLSNEVLAELSMWFGRQFQKKLSNQQVLNLLHCLMELHQESVVKMVAPHIKKLHLFKMTLNVVDCTALCYVIRHARHDLEELNLGYSNIGHEGLKRLQPILHKCELLFLRYNCLDKEAATLESLILKSPSCHVRKLYMCGNNIGCEGVLELWTALKDNSTVEELYLDITGITERGTENIVACLSNNKTLKSLTIVGNDLGDLGKKRLRQLRKERPDLRIIENFIDDLGLLQAYLDWVEELKADKDQMDSVKNVDALHSVLKGLNPSTQGPPKANAMAKLLEQKITELLQSPGYSSKTL</sequence>
<evidence type="ECO:0000256" key="1">
    <source>
        <dbReference type="ARBA" id="ARBA00004496"/>
    </source>
</evidence>
<dbReference type="GO" id="GO:0005524">
    <property type="term" value="F:ATP binding"/>
    <property type="evidence" value="ECO:0007669"/>
    <property type="project" value="UniProtKB-KW"/>
</dbReference>
<evidence type="ECO:0000256" key="4">
    <source>
        <dbReference type="ARBA" id="ARBA00022737"/>
    </source>
</evidence>
<evidence type="ECO:0000256" key="5">
    <source>
        <dbReference type="ARBA" id="ARBA00022741"/>
    </source>
</evidence>
<dbReference type="InterPro" id="IPR041267">
    <property type="entry name" value="NLRP_HD2"/>
</dbReference>
<evidence type="ECO:0000256" key="3">
    <source>
        <dbReference type="ARBA" id="ARBA00022614"/>
    </source>
</evidence>
<accession>A0A8C4TL60</accession>
<reference evidence="8" key="1">
    <citation type="submission" date="2021-06" db="EMBL/GenBank/DDBJ databases">
        <authorList>
            <consortium name="Wellcome Sanger Institute Data Sharing"/>
        </authorList>
    </citation>
    <scope>NUCLEOTIDE SEQUENCE [LARGE SCALE GENOMIC DNA]</scope>
</reference>
<dbReference type="InterPro" id="IPR011029">
    <property type="entry name" value="DEATH-like_dom_sf"/>
</dbReference>
<gene>
    <name evidence="8" type="primary">LOC114667520</name>
</gene>
<dbReference type="InterPro" id="IPR027417">
    <property type="entry name" value="P-loop_NTPase"/>
</dbReference>
<dbReference type="Gene3D" id="1.10.533.10">
    <property type="entry name" value="Death Domain, Fas"/>
    <property type="match status" value="1"/>
</dbReference>
<protein>
    <submittedName>
        <fullName evidence="8">NACHT, LRR and PYD domains-containing protein 3-like</fullName>
    </submittedName>
</protein>
<dbReference type="AlphaFoldDB" id="A0A8C4TL60"/>
<dbReference type="Proteomes" id="UP000694620">
    <property type="component" value="Chromosome 17"/>
</dbReference>
<dbReference type="Gene3D" id="3.40.50.300">
    <property type="entry name" value="P-loop containing nucleotide triphosphate hydrolases"/>
    <property type="match status" value="1"/>
</dbReference>
<keyword evidence="2" id="KW-0963">Cytoplasm</keyword>
<evidence type="ECO:0000256" key="2">
    <source>
        <dbReference type="ARBA" id="ARBA00022490"/>
    </source>
</evidence>
<keyword evidence="5" id="KW-0547">Nucleotide-binding</keyword>
<comment type="subcellular location">
    <subcellularLocation>
        <location evidence="1">Cytoplasm</location>
    </subcellularLocation>
</comment>
<keyword evidence="6" id="KW-0067">ATP-binding</keyword>
<dbReference type="InterPro" id="IPR041075">
    <property type="entry name" value="NOD1/2_WH"/>
</dbReference>
<dbReference type="Gene3D" id="3.80.10.10">
    <property type="entry name" value="Ribonuclease Inhibitor"/>
    <property type="match status" value="1"/>
</dbReference>
<dbReference type="Pfam" id="PF17776">
    <property type="entry name" value="NLRC4_HD2"/>
    <property type="match status" value="1"/>
</dbReference>
<reference evidence="8" key="3">
    <citation type="submission" date="2025-09" db="UniProtKB">
        <authorList>
            <consortium name="Ensembl"/>
        </authorList>
    </citation>
    <scope>IDENTIFICATION</scope>
</reference>
<dbReference type="Pfam" id="PF17779">
    <property type="entry name" value="WHD_NOD2"/>
    <property type="match status" value="1"/>
</dbReference>
<dbReference type="GeneTree" id="ENSGT01150000286911"/>